<dbReference type="Proteomes" id="UP000811365">
    <property type="component" value="Unassembled WGS sequence"/>
</dbReference>
<proteinExistence type="predicted"/>
<gene>
    <name evidence="1" type="ORF">KH315_14390</name>
</gene>
<dbReference type="EMBL" id="JAGZYH010000094">
    <property type="protein sequence ID" value="MBS6623309.1"/>
    <property type="molecule type" value="Genomic_DNA"/>
</dbReference>
<comment type="caution">
    <text evidence="1">The sequence shown here is derived from an EMBL/GenBank/DDBJ whole genome shotgun (WGS) entry which is preliminary data.</text>
</comment>
<name>A0A9E1LZV2_9FIRM</name>
<dbReference type="AlphaFoldDB" id="A0A9E1LZV2"/>
<protein>
    <submittedName>
        <fullName evidence="1">Uncharacterized protein</fullName>
    </submittedName>
</protein>
<accession>A0A9E1LZV2</accession>
<reference evidence="1" key="1">
    <citation type="submission" date="2021-02" db="EMBL/GenBank/DDBJ databases">
        <title>Infant gut strain persistence is associated with maternal origin, phylogeny, and functional potential including surface adhesion and iron acquisition.</title>
        <authorList>
            <person name="Lou Y.C."/>
        </authorList>
    </citation>
    <scope>NUCLEOTIDE SEQUENCE</scope>
    <source>
        <strain evidence="1">L2_039_000G1_dasL2_039_000G1_maxbin2.maxbin.077</strain>
    </source>
</reference>
<evidence type="ECO:0000313" key="2">
    <source>
        <dbReference type="Proteomes" id="UP000811365"/>
    </source>
</evidence>
<evidence type="ECO:0000313" key="1">
    <source>
        <dbReference type="EMBL" id="MBS6623309.1"/>
    </source>
</evidence>
<sequence length="81" mass="9093">MKDCLSTDDLYFLSLVMSGAVELEKIEVDKSDRGVGILYVPARRALARNLMLLSDLRREVARQVEQLESGKDPLAQIDAEQ</sequence>
<organism evidence="1 2">
    <name type="scientific">Faecalibacterium prausnitzii</name>
    <dbReference type="NCBI Taxonomy" id="853"/>
    <lineage>
        <taxon>Bacteria</taxon>
        <taxon>Bacillati</taxon>
        <taxon>Bacillota</taxon>
        <taxon>Clostridia</taxon>
        <taxon>Eubacteriales</taxon>
        <taxon>Oscillospiraceae</taxon>
        <taxon>Faecalibacterium</taxon>
    </lineage>
</organism>